<dbReference type="EMBL" id="CAEZZP010000048">
    <property type="protein sequence ID" value="CAB4772368.1"/>
    <property type="molecule type" value="Genomic_DNA"/>
</dbReference>
<dbReference type="EMBL" id="CAEZYH010000085">
    <property type="protein sequence ID" value="CAB4728224.1"/>
    <property type="molecule type" value="Genomic_DNA"/>
</dbReference>
<evidence type="ECO:0000256" key="5">
    <source>
        <dbReference type="ARBA" id="ARBA00022840"/>
    </source>
</evidence>
<evidence type="ECO:0000313" key="10">
    <source>
        <dbReference type="EMBL" id="CAB4797513.1"/>
    </source>
</evidence>
<evidence type="ECO:0000256" key="3">
    <source>
        <dbReference type="ARBA" id="ARBA00022475"/>
    </source>
</evidence>
<keyword evidence="2" id="KW-0813">Transport</keyword>
<dbReference type="InterPro" id="IPR003439">
    <property type="entry name" value="ABC_transporter-like_ATP-bd"/>
</dbReference>
<organism evidence="13">
    <name type="scientific">freshwater metagenome</name>
    <dbReference type="NCBI Taxonomy" id="449393"/>
    <lineage>
        <taxon>unclassified sequences</taxon>
        <taxon>metagenomes</taxon>
        <taxon>ecological metagenomes</taxon>
    </lineage>
</organism>
<evidence type="ECO:0000256" key="1">
    <source>
        <dbReference type="ARBA" id="ARBA00004202"/>
    </source>
</evidence>
<dbReference type="InterPro" id="IPR027417">
    <property type="entry name" value="P-loop_NTPase"/>
</dbReference>
<dbReference type="InterPro" id="IPR013563">
    <property type="entry name" value="Oligopep_ABC_C"/>
</dbReference>
<dbReference type="Gene3D" id="3.40.50.300">
    <property type="entry name" value="P-loop containing nucleotide triphosphate hydrolases"/>
    <property type="match status" value="2"/>
</dbReference>
<dbReference type="InterPro" id="IPR003593">
    <property type="entry name" value="AAA+_ATPase"/>
</dbReference>
<name>A0A6J7R4T0_9ZZZZ</name>
<evidence type="ECO:0000313" key="12">
    <source>
        <dbReference type="EMBL" id="CAB4892273.1"/>
    </source>
</evidence>
<dbReference type="CDD" id="cd03257">
    <property type="entry name" value="ABC_NikE_OppD_transporters"/>
    <property type="match status" value="2"/>
</dbReference>
<dbReference type="Pfam" id="PF08352">
    <property type="entry name" value="oligo_HPY"/>
    <property type="match status" value="2"/>
</dbReference>
<dbReference type="SMART" id="SM00382">
    <property type="entry name" value="AAA"/>
    <property type="match status" value="2"/>
</dbReference>
<feature type="domain" description="ABC transporter" evidence="7">
    <location>
        <begin position="333"/>
        <end position="559"/>
    </location>
</feature>
<dbReference type="PANTHER" id="PTHR43297:SF2">
    <property type="entry name" value="DIPEPTIDE TRANSPORT ATP-BINDING PROTEIN DPPD"/>
    <property type="match status" value="1"/>
</dbReference>
<evidence type="ECO:0000313" key="9">
    <source>
        <dbReference type="EMBL" id="CAB4772368.1"/>
    </source>
</evidence>
<dbReference type="Pfam" id="PF00005">
    <property type="entry name" value="ABC_tran"/>
    <property type="match status" value="2"/>
</dbReference>
<dbReference type="PROSITE" id="PS50893">
    <property type="entry name" value="ABC_TRANSPORTER_2"/>
    <property type="match status" value="2"/>
</dbReference>
<keyword evidence="3" id="KW-1003">Cell membrane</keyword>
<dbReference type="AlphaFoldDB" id="A0A6J7R4T0"/>
<evidence type="ECO:0000313" key="13">
    <source>
        <dbReference type="EMBL" id="CAB5023742.1"/>
    </source>
</evidence>
<evidence type="ECO:0000256" key="2">
    <source>
        <dbReference type="ARBA" id="ARBA00022448"/>
    </source>
</evidence>
<evidence type="ECO:0000259" key="7">
    <source>
        <dbReference type="PROSITE" id="PS50893"/>
    </source>
</evidence>
<keyword evidence="4" id="KW-0547">Nucleotide-binding</keyword>
<dbReference type="GO" id="GO:0005524">
    <property type="term" value="F:ATP binding"/>
    <property type="evidence" value="ECO:0007669"/>
    <property type="project" value="UniProtKB-KW"/>
</dbReference>
<dbReference type="InterPro" id="IPR050388">
    <property type="entry name" value="ABC_Ni/Peptide_Import"/>
</dbReference>
<accession>A0A6J7R4T0</accession>
<protein>
    <submittedName>
        <fullName evidence="13">Unannotated protein</fullName>
    </submittedName>
</protein>
<dbReference type="SUPFAM" id="SSF52540">
    <property type="entry name" value="P-loop containing nucleoside triphosphate hydrolases"/>
    <property type="match status" value="2"/>
</dbReference>
<evidence type="ECO:0000313" key="8">
    <source>
        <dbReference type="EMBL" id="CAB4728224.1"/>
    </source>
</evidence>
<gene>
    <name evidence="8" type="ORF">UFOPK2658_01522</name>
    <name evidence="9" type="ORF">UFOPK2880_00894</name>
    <name evidence="10" type="ORF">UFOPK3004_00458</name>
    <name evidence="11" type="ORF">UFOPK3304_00090</name>
    <name evidence="12" type="ORF">UFOPK3494_00449</name>
    <name evidence="13" type="ORF">UFOPK4134_00430</name>
</gene>
<dbReference type="EMBL" id="CAFBPS010000018">
    <property type="protein sequence ID" value="CAB5023742.1"/>
    <property type="molecule type" value="Genomic_DNA"/>
</dbReference>
<dbReference type="NCBIfam" id="TIGR01727">
    <property type="entry name" value="oligo_HPY"/>
    <property type="match status" value="1"/>
</dbReference>
<dbReference type="GO" id="GO:0015833">
    <property type="term" value="P:peptide transport"/>
    <property type="evidence" value="ECO:0007669"/>
    <property type="project" value="InterPro"/>
</dbReference>
<dbReference type="GO" id="GO:0016887">
    <property type="term" value="F:ATP hydrolysis activity"/>
    <property type="evidence" value="ECO:0007669"/>
    <property type="project" value="InterPro"/>
</dbReference>
<dbReference type="PROSITE" id="PS00211">
    <property type="entry name" value="ABC_TRANSPORTER_1"/>
    <property type="match status" value="2"/>
</dbReference>
<dbReference type="InterPro" id="IPR017871">
    <property type="entry name" value="ABC_transporter-like_CS"/>
</dbReference>
<dbReference type="PANTHER" id="PTHR43297">
    <property type="entry name" value="OLIGOPEPTIDE TRANSPORT ATP-BINDING PROTEIN APPD"/>
    <property type="match status" value="1"/>
</dbReference>
<evidence type="ECO:0000256" key="4">
    <source>
        <dbReference type="ARBA" id="ARBA00022741"/>
    </source>
</evidence>
<keyword evidence="6" id="KW-0472">Membrane</keyword>
<proteinExistence type="predicted"/>
<evidence type="ECO:0000256" key="6">
    <source>
        <dbReference type="ARBA" id="ARBA00023136"/>
    </source>
</evidence>
<dbReference type="EMBL" id="CAFAAL010000025">
    <property type="protein sequence ID" value="CAB4797513.1"/>
    <property type="molecule type" value="Genomic_DNA"/>
</dbReference>
<feature type="domain" description="ABC transporter" evidence="7">
    <location>
        <begin position="5"/>
        <end position="245"/>
    </location>
</feature>
<reference evidence="13" key="1">
    <citation type="submission" date="2020-05" db="EMBL/GenBank/DDBJ databases">
        <authorList>
            <person name="Chiriac C."/>
            <person name="Salcher M."/>
            <person name="Ghai R."/>
            <person name="Kavagutti S V."/>
        </authorList>
    </citation>
    <scope>NUCLEOTIDE SEQUENCE</scope>
</reference>
<evidence type="ECO:0000313" key="11">
    <source>
        <dbReference type="EMBL" id="CAB4855615.1"/>
    </source>
</evidence>
<comment type="subcellular location">
    <subcellularLocation>
        <location evidence="1">Cell membrane</location>
        <topology evidence="1">Peripheral membrane protein</topology>
    </subcellularLocation>
</comment>
<sequence>MNRGLSLNNLVVTGPAGLIVTRMDLHVEPGQTVALVGESGSGKSMTAKAMTGLLPRGVTATGSLQLDDITVDLALGPQALAGLRGQYISLLLQNPFTSLSPVHRCGEQITAALPPDLRRSKEEIRRRLDEVDLPERVARQYPFELSGGMRQRVALAASLASNPQILIGDEPTTALDVTTQREMLDLLERIQRERDMALLLITHDLGVARERADKILVMYAGRLVESGEGADVFAHAQHPYTAGLRDSDPPLEHRLVELPAIAGSVPRPWEVAVGCVFAPRCDRADDRCRNEAPELVGTTSQVACWKPIALTDASHPIQIATDVQAQNTDNDLVVIRGLSKRFSSSAPLALDNVDISIHSGEAVGIVGESGSGKTTLARCLIGLESFDSGDISWSINTPMAQRAQIVFQDPTSALNPAMTIGATLAEALRAGQRSKAEVVALLQLVGLPSEYINRRPNGLSGGEQQRVAIARAIAPRPKLLICDEPVSSLDVSVQAQILNLMNSLLKDLGIALLFITHDLAVVRQVVSRVYVMSNGRVVESGNMENVLQSPQHEYTRQLFSSVAGK</sequence>
<dbReference type="GO" id="GO:0005886">
    <property type="term" value="C:plasma membrane"/>
    <property type="evidence" value="ECO:0007669"/>
    <property type="project" value="UniProtKB-SubCell"/>
</dbReference>
<dbReference type="EMBL" id="CAFBLJ010000002">
    <property type="protein sequence ID" value="CAB4855615.1"/>
    <property type="molecule type" value="Genomic_DNA"/>
</dbReference>
<dbReference type="EMBL" id="CAFBMF010000018">
    <property type="protein sequence ID" value="CAB4892273.1"/>
    <property type="molecule type" value="Genomic_DNA"/>
</dbReference>
<keyword evidence="5" id="KW-0067">ATP-binding</keyword>